<dbReference type="Proteomes" id="UP000567922">
    <property type="component" value="Unassembled WGS sequence"/>
</dbReference>
<keyword evidence="8" id="KW-0378">Hydrolase</keyword>
<keyword evidence="9" id="KW-1185">Reference proteome</keyword>
<dbReference type="PANTHER" id="PTHR43066">
    <property type="entry name" value="RHOMBOID-RELATED PROTEIN"/>
    <property type="match status" value="1"/>
</dbReference>
<keyword evidence="4 6" id="KW-0472">Membrane</keyword>
<dbReference type="Gene3D" id="1.20.1540.10">
    <property type="entry name" value="Rhomboid-like"/>
    <property type="match status" value="1"/>
</dbReference>
<evidence type="ECO:0000256" key="5">
    <source>
        <dbReference type="SAM" id="MobiDB-lite"/>
    </source>
</evidence>
<feature type="domain" description="Peptidase S54 rhomboid" evidence="7">
    <location>
        <begin position="84"/>
        <end position="216"/>
    </location>
</feature>
<dbReference type="GO" id="GO:0006508">
    <property type="term" value="P:proteolysis"/>
    <property type="evidence" value="ECO:0007669"/>
    <property type="project" value="UniProtKB-KW"/>
</dbReference>
<dbReference type="AlphaFoldDB" id="A0A839RHU3"/>
<keyword evidence="8" id="KW-0645">Protease</keyword>
<organism evidence="8 9">
    <name type="scientific">Hoyosella altamirensis</name>
    <dbReference type="NCBI Taxonomy" id="616997"/>
    <lineage>
        <taxon>Bacteria</taxon>
        <taxon>Bacillati</taxon>
        <taxon>Actinomycetota</taxon>
        <taxon>Actinomycetes</taxon>
        <taxon>Mycobacteriales</taxon>
        <taxon>Hoyosellaceae</taxon>
        <taxon>Hoyosella</taxon>
    </lineage>
</organism>
<sequence>MTFGSGGYGGPGGFGPPPLGGGPGGAGPAGRPERKGPGPRWQQGIVATVSFVGILYLIELLDVMTAHPFALSGIAPRTTDGLSGVLFAPLIHADWAHLMANSVPLLVLGFLVFLSSLTRAVMATAIIWVIGGMGTWLTGGENTVHIGASIIVFGWLAFLVTQGIFTRSGVQLLIGGVVLFFYGTLLWGVLPGQQGVSWQGHLFGALAGVVAAWVLSGDARARRRASRQQLPPHGGMFQ</sequence>
<dbReference type="SUPFAM" id="SSF144091">
    <property type="entry name" value="Rhomboid-like"/>
    <property type="match status" value="1"/>
</dbReference>
<evidence type="ECO:0000256" key="4">
    <source>
        <dbReference type="ARBA" id="ARBA00023136"/>
    </source>
</evidence>
<feature type="compositionally biased region" description="Gly residues" evidence="5">
    <location>
        <begin position="1"/>
        <end position="13"/>
    </location>
</feature>
<reference evidence="8 9" key="1">
    <citation type="submission" date="2020-08" db="EMBL/GenBank/DDBJ databases">
        <title>Sequencing the genomes of 1000 actinobacteria strains.</title>
        <authorList>
            <person name="Klenk H.-P."/>
        </authorList>
    </citation>
    <scope>NUCLEOTIDE SEQUENCE [LARGE SCALE GENOMIC DNA]</scope>
    <source>
        <strain evidence="8 9">DSM 45258</strain>
    </source>
</reference>
<keyword evidence="3 6" id="KW-1133">Transmembrane helix</keyword>
<gene>
    <name evidence="8" type="ORF">FHU29_000242</name>
</gene>
<feature type="transmembrane region" description="Helical" evidence="6">
    <location>
        <begin position="196"/>
        <end position="215"/>
    </location>
</feature>
<accession>A0A839RHU3</accession>
<evidence type="ECO:0000256" key="1">
    <source>
        <dbReference type="ARBA" id="ARBA00004141"/>
    </source>
</evidence>
<dbReference type="InterPro" id="IPR022764">
    <property type="entry name" value="Peptidase_S54_rhomboid_dom"/>
</dbReference>
<dbReference type="InterPro" id="IPR035952">
    <property type="entry name" value="Rhomboid-like_sf"/>
</dbReference>
<evidence type="ECO:0000313" key="8">
    <source>
        <dbReference type="EMBL" id="MBB3035808.1"/>
    </source>
</evidence>
<dbReference type="Pfam" id="PF01694">
    <property type="entry name" value="Rhomboid"/>
    <property type="match status" value="1"/>
</dbReference>
<feature type="transmembrane region" description="Helical" evidence="6">
    <location>
        <begin position="41"/>
        <end position="58"/>
    </location>
</feature>
<comment type="subcellular location">
    <subcellularLocation>
        <location evidence="1">Membrane</location>
        <topology evidence="1">Multi-pass membrane protein</topology>
    </subcellularLocation>
</comment>
<evidence type="ECO:0000256" key="3">
    <source>
        <dbReference type="ARBA" id="ARBA00022989"/>
    </source>
</evidence>
<comment type="caution">
    <text evidence="8">The sequence shown here is derived from an EMBL/GenBank/DDBJ whole genome shotgun (WGS) entry which is preliminary data.</text>
</comment>
<evidence type="ECO:0000256" key="6">
    <source>
        <dbReference type="SAM" id="Phobius"/>
    </source>
</evidence>
<feature type="transmembrane region" description="Helical" evidence="6">
    <location>
        <begin position="172"/>
        <end position="190"/>
    </location>
</feature>
<evidence type="ECO:0000259" key="7">
    <source>
        <dbReference type="Pfam" id="PF01694"/>
    </source>
</evidence>
<dbReference type="OrthoDB" id="465874at2"/>
<evidence type="ECO:0000256" key="2">
    <source>
        <dbReference type="ARBA" id="ARBA00022692"/>
    </source>
</evidence>
<feature type="transmembrane region" description="Helical" evidence="6">
    <location>
        <begin position="144"/>
        <end position="165"/>
    </location>
</feature>
<feature type="transmembrane region" description="Helical" evidence="6">
    <location>
        <begin position="121"/>
        <end position="138"/>
    </location>
</feature>
<keyword evidence="2 6" id="KW-0812">Transmembrane</keyword>
<protein>
    <submittedName>
        <fullName evidence="8">Membrane associated rhomboid family serine protease</fullName>
    </submittedName>
</protein>
<dbReference type="RefSeq" id="WP_083962588.1">
    <property type="nucleotide sequence ID" value="NZ_BDDI01000027.1"/>
</dbReference>
<evidence type="ECO:0000313" key="9">
    <source>
        <dbReference type="Proteomes" id="UP000567922"/>
    </source>
</evidence>
<dbReference type="EMBL" id="JACHWS010000001">
    <property type="protein sequence ID" value="MBB3035808.1"/>
    <property type="molecule type" value="Genomic_DNA"/>
</dbReference>
<name>A0A839RHU3_9ACTN</name>
<dbReference type="GO" id="GO:0016020">
    <property type="term" value="C:membrane"/>
    <property type="evidence" value="ECO:0007669"/>
    <property type="project" value="UniProtKB-SubCell"/>
</dbReference>
<feature type="region of interest" description="Disordered" evidence="5">
    <location>
        <begin position="1"/>
        <end position="39"/>
    </location>
</feature>
<dbReference type="GO" id="GO:0004252">
    <property type="term" value="F:serine-type endopeptidase activity"/>
    <property type="evidence" value="ECO:0007669"/>
    <property type="project" value="InterPro"/>
</dbReference>
<proteinExistence type="predicted"/>
<feature type="transmembrane region" description="Helical" evidence="6">
    <location>
        <begin position="95"/>
        <end position="114"/>
    </location>
</feature>